<evidence type="ECO:0000313" key="2">
    <source>
        <dbReference type="Proteomes" id="UP000316270"/>
    </source>
</evidence>
<organism evidence="1 2">
    <name type="scientific">Venturia effusa</name>
    <dbReference type="NCBI Taxonomy" id="50376"/>
    <lineage>
        <taxon>Eukaryota</taxon>
        <taxon>Fungi</taxon>
        <taxon>Dikarya</taxon>
        <taxon>Ascomycota</taxon>
        <taxon>Pezizomycotina</taxon>
        <taxon>Dothideomycetes</taxon>
        <taxon>Pleosporomycetidae</taxon>
        <taxon>Venturiales</taxon>
        <taxon>Venturiaceae</taxon>
        <taxon>Venturia</taxon>
    </lineage>
</organism>
<dbReference type="OrthoDB" id="3817216at2759"/>
<dbReference type="AlphaFoldDB" id="A0A517LRH7"/>
<dbReference type="EMBL" id="CP042204">
    <property type="protein sequence ID" value="QDS78206.1"/>
    <property type="molecule type" value="Genomic_DNA"/>
</dbReference>
<reference evidence="1 2" key="1">
    <citation type="submission" date="2019-07" db="EMBL/GenBank/DDBJ databases">
        <title>Finished genome of Venturia effusa.</title>
        <authorList>
            <person name="Young C.A."/>
            <person name="Cox M.P."/>
            <person name="Ganley A.R.D."/>
            <person name="David W.J."/>
        </authorList>
    </citation>
    <scope>NUCLEOTIDE SEQUENCE [LARGE SCALE GENOMIC DNA]</scope>
    <source>
        <strain evidence="2">albino</strain>
    </source>
</reference>
<proteinExistence type="predicted"/>
<sequence>MPSITTSVAIDLIKGDIMYWLTPMDAINIFLTYLNVLIIADMYHDVHPFRCIKLNRKRLLTKIDERYEVIMIAANSRRMLHNTGSVQDMNVAINYLFVTAKDEFIYTSNRSKSHPSTRTVEANRGRISIASFSTRNSMVYEDVNPAGYWFDDRRVLRCRHSRVHHDGVRPL</sequence>
<keyword evidence="2" id="KW-1185">Reference proteome</keyword>
<evidence type="ECO:0000313" key="1">
    <source>
        <dbReference type="EMBL" id="QDS78206.1"/>
    </source>
</evidence>
<accession>A0A517LRH7</accession>
<name>A0A517LRH7_9PEZI</name>
<protein>
    <submittedName>
        <fullName evidence="1">Uncharacterized protein</fullName>
    </submittedName>
</protein>
<dbReference type="Proteomes" id="UP000316270">
    <property type="component" value="Chromosome 20"/>
</dbReference>
<gene>
    <name evidence="1" type="ORF">FKW77_000644</name>
</gene>